<keyword evidence="4 7" id="KW-1133">Transmembrane helix</keyword>
<evidence type="ECO:0000256" key="6">
    <source>
        <dbReference type="SAM" id="MobiDB-lite"/>
    </source>
</evidence>
<feature type="transmembrane region" description="Helical" evidence="7">
    <location>
        <begin position="93"/>
        <end position="114"/>
    </location>
</feature>
<evidence type="ECO:0000256" key="1">
    <source>
        <dbReference type="ARBA" id="ARBA00022475"/>
    </source>
</evidence>
<evidence type="ECO:0000313" key="10">
    <source>
        <dbReference type="EMBL" id="NYI68988.1"/>
    </source>
</evidence>
<evidence type="ECO:0000256" key="3">
    <source>
        <dbReference type="ARBA" id="ARBA00022692"/>
    </source>
</evidence>
<sequence length="311" mass="32751">MKARPSTPYRKPIGERRAVSVTSLDDAASTDDKPKTQGKKAKTRGTSAKTRDTSAKTQGKKAKASRTSAPAAQREPVVSFAQWASRRRHRRRLIVGWIAALAVVVVAVAAVAYLTPVLAVDRVTVTGTSIISSGSVRKTVDEQVSGIPLPRVSDHDVAQAVLDKYPVAKSVDVGKSLPRTVTVTVTERQPVAATGSPGDYKLIDGDGVTVTTASTPPKGIPVLDIDVSTAGAGAIRAALSAMDALPEHIAKKVESVSATSSSGVEFTLRSGLKIRWGDGHNGKLKAKVLGMLMKTDARYINVSVPKEPTTK</sequence>
<accession>A0A7Z0IIY6</accession>
<dbReference type="Pfam" id="PF08478">
    <property type="entry name" value="POTRA_1"/>
    <property type="match status" value="1"/>
</dbReference>
<feature type="region of interest" description="Disordered" evidence="6">
    <location>
        <begin position="1"/>
        <end position="73"/>
    </location>
</feature>
<dbReference type="GO" id="GO:0005886">
    <property type="term" value="C:plasma membrane"/>
    <property type="evidence" value="ECO:0007669"/>
    <property type="project" value="TreeGrafter"/>
</dbReference>
<keyword evidence="1" id="KW-1003">Cell membrane</keyword>
<evidence type="ECO:0000256" key="2">
    <source>
        <dbReference type="ARBA" id="ARBA00022618"/>
    </source>
</evidence>
<gene>
    <name evidence="10" type="ORF">BJY26_003294</name>
</gene>
<keyword evidence="7" id="KW-0472">Membrane</keyword>
<evidence type="ECO:0000256" key="7">
    <source>
        <dbReference type="SAM" id="Phobius"/>
    </source>
</evidence>
<dbReference type="InterPro" id="IPR005548">
    <property type="entry name" value="Cell_div_FtsQ/DivIB_C"/>
</dbReference>
<keyword evidence="11" id="KW-1185">Reference proteome</keyword>
<organism evidence="10 11">
    <name type="scientific">Spelaeicoccus albus</name>
    <dbReference type="NCBI Taxonomy" id="1280376"/>
    <lineage>
        <taxon>Bacteria</taxon>
        <taxon>Bacillati</taxon>
        <taxon>Actinomycetota</taxon>
        <taxon>Actinomycetes</taxon>
        <taxon>Micrococcales</taxon>
        <taxon>Brevibacteriaceae</taxon>
        <taxon>Spelaeicoccus</taxon>
    </lineage>
</organism>
<dbReference type="EMBL" id="JACBZP010000001">
    <property type="protein sequence ID" value="NYI68988.1"/>
    <property type="molecule type" value="Genomic_DNA"/>
</dbReference>
<dbReference type="GO" id="GO:0051301">
    <property type="term" value="P:cell division"/>
    <property type="evidence" value="ECO:0007669"/>
    <property type="project" value="UniProtKB-KW"/>
</dbReference>
<keyword evidence="5" id="KW-0131">Cell cycle</keyword>
<feature type="domain" description="Cell division protein FtsQ/DivIB C-terminal" evidence="8">
    <location>
        <begin position="198"/>
        <end position="283"/>
    </location>
</feature>
<dbReference type="AlphaFoldDB" id="A0A7Z0IIY6"/>
<reference evidence="10 11" key="1">
    <citation type="submission" date="2020-07" db="EMBL/GenBank/DDBJ databases">
        <title>Sequencing the genomes of 1000 actinobacteria strains.</title>
        <authorList>
            <person name="Klenk H.-P."/>
        </authorList>
    </citation>
    <scope>NUCLEOTIDE SEQUENCE [LARGE SCALE GENOMIC DNA]</scope>
    <source>
        <strain evidence="10 11">DSM 26341</strain>
    </source>
</reference>
<evidence type="ECO:0000313" key="11">
    <source>
        <dbReference type="Proteomes" id="UP000539111"/>
    </source>
</evidence>
<evidence type="ECO:0000259" key="8">
    <source>
        <dbReference type="Pfam" id="PF03799"/>
    </source>
</evidence>
<evidence type="ECO:0000256" key="4">
    <source>
        <dbReference type="ARBA" id="ARBA00022989"/>
    </source>
</evidence>
<dbReference type="InterPro" id="IPR050487">
    <property type="entry name" value="FtsQ_DivIB"/>
</dbReference>
<proteinExistence type="predicted"/>
<keyword evidence="2 10" id="KW-0132">Cell division</keyword>
<name>A0A7Z0IIY6_9MICO</name>
<protein>
    <submittedName>
        <fullName evidence="10">Cell division protein FtsQ</fullName>
    </submittedName>
</protein>
<evidence type="ECO:0000256" key="5">
    <source>
        <dbReference type="ARBA" id="ARBA00023306"/>
    </source>
</evidence>
<dbReference type="PANTHER" id="PTHR37820:SF1">
    <property type="entry name" value="CELL DIVISION PROTEIN FTSQ"/>
    <property type="match status" value="1"/>
</dbReference>
<dbReference type="InterPro" id="IPR013685">
    <property type="entry name" value="POTRA_FtsQ_type"/>
</dbReference>
<comment type="caution">
    <text evidence="10">The sequence shown here is derived from an EMBL/GenBank/DDBJ whole genome shotgun (WGS) entry which is preliminary data.</text>
</comment>
<feature type="domain" description="POTRA" evidence="9">
    <location>
        <begin position="120"/>
        <end position="188"/>
    </location>
</feature>
<dbReference type="Pfam" id="PF03799">
    <property type="entry name" value="FtsQ_DivIB_C"/>
    <property type="match status" value="1"/>
</dbReference>
<dbReference type="RefSeq" id="WP_179429255.1">
    <property type="nucleotide sequence ID" value="NZ_JACBZP010000001.1"/>
</dbReference>
<evidence type="ECO:0000259" key="9">
    <source>
        <dbReference type="Pfam" id="PF08478"/>
    </source>
</evidence>
<keyword evidence="3 7" id="KW-0812">Transmembrane</keyword>
<dbReference type="Proteomes" id="UP000539111">
    <property type="component" value="Unassembled WGS sequence"/>
</dbReference>
<dbReference type="PANTHER" id="PTHR37820">
    <property type="entry name" value="CELL DIVISION PROTEIN DIVIB"/>
    <property type="match status" value="1"/>
</dbReference>